<keyword evidence="6 10" id="KW-0067">ATP-binding</keyword>
<evidence type="ECO:0000256" key="2">
    <source>
        <dbReference type="ARBA" id="ARBA00022475"/>
    </source>
</evidence>
<evidence type="ECO:0000256" key="1">
    <source>
        <dbReference type="ARBA" id="ARBA00022448"/>
    </source>
</evidence>
<evidence type="ECO:0000256" key="4">
    <source>
        <dbReference type="ARBA" id="ARBA00022592"/>
    </source>
</evidence>
<dbReference type="Proteomes" id="UP001597249">
    <property type="component" value="Unassembled WGS sequence"/>
</dbReference>
<feature type="domain" description="ABC transporter" evidence="9">
    <location>
        <begin position="3"/>
        <end position="215"/>
    </location>
</feature>
<dbReference type="PROSITE" id="PS50893">
    <property type="entry name" value="ABC_TRANSPORTER_2"/>
    <property type="match status" value="1"/>
</dbReference>
<evidence type="ECO:0000256" key="8">
    <source>
        <dbReference type="ARBA" id="ARBA00023136"/>
    </source>
</evidence>
<keyword evidence="8" id="KW-0472">Membrane</keyword>
<dbReference type="Gene3D" id="3.40.50.300">
    <property type="entry name" value="P-loop containing nucleotide triphosphate hydrolases"/>
    <property type="match status" value="1"/>
</dbReference>
<dbReference type="Pfam" id="PF00005">
    <property type="entry name" value="ABC_tran"/>
    <property type="match status" value="1"/>
</dbReference>
<dbReference type="InterPro" id="IPR003593">
    <property type="entry name" value="AAA+_ATPase"/>
</dbReference>
<accession>A0ABW4BA40</accession>
<keyword evidence="3" id="KW-0997">Cell inner membrane</keyword>
<keyword evidence="1" id="KW-0813">Transport</keyword>
<dbReference type="EMBL" id="JBHTMO010000015">
    <property type="protein sequence ID" value="MFD1393075.1"/>
    <property type="molecule type" value="Genomic_DNA"/>
</dbReference>
<dbReference type="PANTHER" id="PTHR43423:SF12">
    <property type="entry name" value="IRON EXPORT ATP-BINDING PROTEIN FETA-RELATED"/>
    <property type="match status" value="1"/>
</dbReference>
<evidence type="ECO:0000256" key="7">
    <source>
        <dbReference type="ARBA" id="ARBA00022967"/>
    </source>
</evidence>
<keyword evidence="2" id="KW-1003">Cell membrane</keyword>
<dbReference type="SMART" id="SM00382">
    <property type="entry name" value="AAA"/>
    <property type="match status" value="1"/>
</dbReference>
<sequence length="215" mass="23821">MLFQLDHVGFKTPERAILTDISFTVEEGEYVTFSGPSGSGKSTLLRLIATLLTPTSGTITYRDQPQGSYAKVAYRRQVSYCFQQPSLFGDTVRDNLAFPFSLRDRPFDPTQAMQALAEVDLPESMLDKPITELSGGEKQRVALIRNLLFTPDVLLLDEVTTGLDSATKEIVHRLIESKNQHDGLTVLAVTHDEGEIAVAHRLITITGGRMEAEHE</sequence>
<protein>
    <submittedName>
        <fullName evidence="10">ATP-binding cassette domain-containing protein</fullName>
    </submittedName>
</protein>
<keyword evidence="11" id="KW-1185">Reference proteome</keyword>
<evidence type="ECO:0000256" key="6">
    <source>
        <dbReference type="ARBA" id="ARBA00022840"/>
    </source>
</evidence>
<reference evidence="11" key="1">
    <citation type="journal article" date="2019" name="Int. J. Syst. Evol. Microbiol.">
        <title>The Global Catalogue of Microorganisms (GCM) 10K type strain sequencing project: providing services to taxonomists for standard genome sequencing and annotation.</title>
        <authorList>
            <consortium name="The Broad Institute Genomics Platform"/>
            <consortium name="The Broad Institute Genome Sequencing Center for Infectious Disease"/>
            <person name="Wu L."/>
            <person name="Ma J."/>
        </authorList>
    </citation>
    <scope>NUCLEOTIDE SEQUENCE [LARGE SCALE GENOMIC DNA]</scope>
    <source>
        <strain evidence="11">CCM 8911</strain>
    </source>
</reference>
<dbReference type="PROSITE" id="PS00211">
    <property type="entry name" value="ABC_TRANSPORTER_1"/>
    <property type="match status" value="1"/>
</dbReference>
<evidence type="ECO:0000313" key="11">
    <source>
        <dbReference type="Proteomes" id="UP001597249"/>
    </source>
</evidence>
<evidence type="ECO:0000259" key="9">
    <source>
        <dbReference type="PROSITE" id="PS50893"/>
    </source>
</evidence>
<name>A0ABW4BA40_9LACO</name>
<gene>
    <name evidence="10" type="ORF">ACFQ3L_05640</name>
</gene>
<evidence type="ECO:0000313" key="10">
    <source>
        <dbReference type="EMBL" id="MFD1393075.1"/>
    </source>
</evidence>
<dbReference type="GO" id="GO:0005524">
    <property type="term" value="F:ATP binding"/>
    <property type="evidence" value="ECO:0007669"/>
    <property type="project" value="UniProtKB-KW"/>
</dbReference>
<dbReference type="InterPro" id="IPR027417">
    <property type="entry name" value="P-loop_NTPase"/>
</dbReference>
<keyword evidence="7" id="KW-1278">Translocase</keyword>
<keyword evidence="4" id="KW-0592">Phosphate transport</keyword>
<dbReference type="PANTHER" id="PTHR43423">
    <property type="entry name" value="ABC TRANSPORTER I FAMILY MEMBER 17"/>
    <property type="match status" value="1"/>
</dbReference>
<organism evidence="10 11">
    <name type="scientific">Lacticaseibacillus jixianensis</name>
    <dbReference type="NCBI Taxonomy" id="2486012"/>
    <lineage>
        <taxon>Bacteria</taxon>
        <taxon>Bacillati</taxon>
        <taxon>Bacillota</taxon>
        <taxon>Bacilli</taxon>
        <taxon>Lactobacillales</taxon>
        <taxon>Lactobacillaceae</taxon>
        <taxon>Lacticaseibacillus</taxon>
    </lineage>
</organism>
<keyword evidence="5" id="KW-0547">Nucleotide-binding</keyword>
<comment type="caution">
    <text evidence="10">The sequence shown here is derived from an EMBL/GenBank/DDBJ whole genome shotgun (WGS) entry which is preliminary data.</text>
</comment>
<dbReference type="RefSeq" id="WP_125585142.1">
    <property type="nucleotide sequence ID" value="NZ_JBHTMO010000015.1"/>
</dbReference>
<evidence type="ECO:0000256" key="3">
    <source>
        <dbReference type="ARBA" id="ARBA00022519"/>
    </source>
</evidence>
<dbReference type="SUPFAM" id="SSF52540">
    <property type="entry name" value="P-loop containing nucleoside triphosphate hydrolases"/>
    <property type="match status" value="1"/>
</dbReference>
<evidence type="ECO:0000256" key="5">
    <source>
        <dbReference type="ARBA" id="ARBA00022741"/>
    </source>
</evidence>
<proteinExistence type="predicted"/>
<dbReference type="InterPro" id="IPR017871">
    <property type="entry name" value="ABC_transporter-like_CS"/>
</dbReference>
<dbReference type="InterPro" id="IPR003439">
    <property type="entry name" value="ABC_transporter-like_ATP-bd"/>
</dbReference>